<organism evidence="1 3">
    <name type="scientific">Rozella allomycis (strain CSF55)</name>
    <dbReference type="NCBI Taxonomy" id="988480"/>
    <lineage>
        <taxon>Eukaryota</taxon>
        <taxon>Fungi</taxon>
        <taxon>Fungi incertae sedis</taxon>
        <taxon>Cryptomycota</taxon>
        <taxon>Cryptomycota incertae sedis</taxon>
        <taxon>Rozella</taxon>
    </lineage>
</organism>
<dbReference type="Proteomes" id="UP000281549">
    <property type="component" value="Unassembled WGS sequence"/>
</dbReference>
<gene>
    <name evidence="1" type="ORF">O9G_001293</name>
    <name evidence="2" type="ORF">ROZALSC1DRAFT_26847</name>
</gene>
<accession>A0A075AXU1</accession>
<feature type="non-terminal residue" evidence="1">
    <location>
        <position position="226"/>
    </location>
</feature>
<dbReference type="EMBL" id="KE561054">
    <property type="protein sequence ID" value="EPZ33542.1"/>
    <property type="molecule type" value="Genomic_DNA"/>
</dbReference>
<reference evidence="2" key="3">
    <citation type="submission" date="2018-08" db="EMBL/GenBank/DDBJ databases">
        <title>Leveraging single-cell genomics to expand the Fungal Tree of Life.</title>
        <authorList>
            <consortium name="DOE Joint Genome Institute"/>
            <person name="Ahrendt S.R."/>
            <person name="Quandt C.A."/>
            <person name="Ciobanu D."/>
            <person name="Clum A."/>
            <person name="Salamov A."/>
            <person name="Andreopoulos B."/>
            <person name="Cheng J.-F."/>
            <person name="Woyke T."/>
            <person name="Pelin A."/>
            <person name="Henrissat B."/>
            <person name="Reynolds N."/>
            <person name="Benny G.L."/>
            <person name="Smith M.E."/>
            <person name="James T.Y."/>
            <person name="Grigoriev I.V."/>
        </authorList>
    </citation>
    <scope>NUCLEOTIDE SEQUENCE</scope>
    <source>
        <strain evidence="2">CSF55</strain>
    </source>
</reference>
<dbReference type="EMBL" id="ML004931">
    <property type="protein sequence ID" value="RKP21743.1"/>
    <property type="molecule type" value="Genomic_DNA"/>
</dbReference>
<evidence type="ECO:0000313" key="1">
    <source>
        <dbReference type="EMBL" id="EPZ33542.1"/>
    </source>
</evidence>
<name>A0A075AXU1_ROZAC</name>
<evidence type="ECO:0000313" key="2">
    <source>
        <dbReference type="EMBL" id="RKP21743.1"/>
    </source>
</evidence>
<proteinExistence type="predicted"/>
<evidence type="ECO:0000313" key="4">
    <source>
        <dbReference type="Proteomes" id="UP000281549"/>
    </source>
</evidence>
<dbReference type="AlphaFoldDB" id="A0A075AXU1"/>
<keyword evidence="3" id="KW-1185">Reference proteome</keyword>
<dbReference type="HOGENOM" id="CLU_1227395_0_0_1"/>
<protein>
    <submittedName>
        <fullName evidence="1">Uncharacterized protein</fullName>
    </submittedName>
</protein>
<reference evidence="1 3" key="1">
    <citation type="journal article" date="2013" name="Curr. Biol.">
        <title>Shared signatures of parasitism and phylogenomics unite Cryptomycota and microsporidia.</title>
        <authorList>
            <person name="James T.Y."/>
            <person name="Pelin A."/>
            <person name="Bonen L."/>
            <person name="Ahrendt S."/>
            <person name="Sain D."/>
            <person name="Corradi N."/>
            <person name="Stajich J.E."/>
        </authorList>
    </citation>
    <scope>NUCLEOTIDE SEQUENCE [LARGE SCALE GENOMIC DNA]</scope>
    <source>
        <strain evidence="1">CSF55</strain>
        <strain evidence="1">CSF55</strain>
    </source>
</reference>
<dbReference type="Proteomes" id="UP000030755">
    <property type="component" value="Unassembled WGS sequence"/>
</dbReference>
<evidence type="ECO:0000313" key="3">
    <source>
        <dbReference type="Proteomes" id="UP000030755"/>
    </source>
</evidence>
<sequence length="226" mass="27059">MDRSQQVLLNQVDKWLHENNILLNVSCLEEANELYRFSKINHFAEEKSKMAIEFYDILSRSLEHQKHLDSQILDSLPLERFLTAKADKILHILIDISVSLQLEELELNDMIIGITKLINEESRLRKICDEQKIMRMDVKEIAEKRMQSSKNKQYKWTHWNSIMNAKREEYKNRLQELSTIYNGSDVEEQELRYPLMQRLVHNFENFEKMHREKQSELMAVKDLPPV</sequence>
<reference evidence="4" key="2">
    <citation type="journal article" date="2018" name="Nat. Microbiol.">
        <title>Leveraging single-cell genomics to expand the fungal tree of life.</title>
        <authorList>
            <person name="Ahrendt S.R."/>
            <person name="Quandt C.A."/>
            <person name="Ciobanu D."/>
            <person name="Clum A."/>
            <person name="Salamov A."/>
            <person name="Andreopoulos B."/>
            <person name="Cheng J.F."/>
            <person name="Woyke T."/>
            <person name="Pelin A."/>
            <person name="Henrissat B."/>
            <person name="Reynolds N.K."/>
            <person name="Benny G.L."/>
            <person name="Smith M.E."/>
            <person name="James T.Y."/>
            <person name="Grigoriev I.V."/>
        </authorList>
    </citation>
    <scope>NUCLEOTIDE SEQUENCE [LARGE SCALE GENOMIC DNA]</scope>
    <source>
        <strain evidence="4">CSF55</strain>
    </source>
</reference>